<name>A0A5C6D7Q9_9BACT</name>
<keyword evidence="2" id="KW-1185">Reference proteome</keyword>
<evidence type="ECO:0000313" key="2">
    <source>
        <dbReference type="Proteomes" id="UP000319143"/>
    </source>
</evidence>
<accession>A0A5C6D7Q9</accession>
<evidence type="ECO:0000313" key="1">
    <source>
        <dbReference type="EMBL" id="TWU31747.1"/>
    </source>
</evidence>
<proteinExistence type="predicted"/>
<dbReference type="Proteomes" id="UP000319143">
    <property type="component" value="Unassembled WGS sequence"/>
</dbReference>
<gene>
    <name evidence="1" type="ORF">Poly41_59820</name>
</gene>
<reference evidence="1 2" key="1">
    <citation type="submission" date="2019-02" db="EMBL/GenBank/DDBJ databases">
        <title>Deep-cultivation of Planctomycetes and their phenomic and genomic characterization uncovers novel biology.</title>
        <authorList>
            <person name="Wiegand S."/>
            <person name="Jogler M."/>
            <person name="Boedeker C."/>
            <person name="Pinto D."/>
            <person name="Vollmers J."/>
            <person name="Rivas-Marin E."/>
            <person name="Kohn T."/>
            <person name="Peeters S.H."/>
            <person name="Heuer A."/>
            <person name="Rast P."/>
            <person name="Oberbeckmann S."/>
            <person name="Bunk B."/>
            <person name="Jeske O."/>
            <person name="Meyerdierks A."/>
            <person name="Storesund J.E."/>
            <person name="Kallscheuer N."/>
            <person name="Luecker S."/>
            <person name="Lage O.M."/>
            <person name="Pohl T."/>
            <person name="Merkel B.J."/>
            <person name="Hornburger P."/>
            <person name="Mueller R.-W."/>
            <person name="Bruemmer F."/>
            <person name="Labrenz M."/>
            <person name="Spormann A.M."/>
            <person name="Op Den Camp H."/>
            <person name="Overmann J."/>
            <person name="Amann R."/>
            <person name="Jetten M.S.M."/>
            <person name="Mascher T."/>
            <person name="Medema M.H."/>
            <person name="Devos D.P."/>
            <person name="Kaster A.-K."/>
            <person name="Ovreas L."/>
            <person name="Rohde M."/>
            <person name="Galperin M.Y."/>
            <person name="Jogler C."/>
        </authorList>
    </citation>
    <scope>NUCLEOTIDE SEQUENCE [LARGE SCALE GENOMIC DNA]</scope>
    <source>
        <strain evidence="1 2">Poly41</strain>
    </source>
</reference>
<organism evidence="1 2">
    <name type="scientific">Novipirellula artificiosorum</name>
    <dbReference type="NCBI Taxonomy" id="2528016"/>
    <lineage>
        <taxon>Bacteria</taxon>
        <taxon>Pseudomonadati</taxon>
        <taxon>Planctomycetota</taxon>
        <taxon>Planctomycetia</taxon>
        <taxon>Pirellulales</taxon>
        <taxon>Pirellulaceae</taxon>
        <taxon>Novipirellula</taxon>
    </lineage>
</organism>
<comment type="caution">
    <text evidence="1">The sequence shown here is derived from an EMBL/GenBank/DDBJ whole genome shotgun (WGS) entry which is preliminary data.</text>
</comment>
<sequence>MASYQQLLYHVVSSTKERRLLLRGDVFRE</sequence>
<dbReference type="EMBL" id="SJPV01000015">
    <property type="protein sequence ID" value="TWU31747.1"/>
    <property type="molecule type" value="Genomic_DNA"/>
</dbReference>
<protein>
    <submittedName>
        <fullName evidence="1">Uncharacterized protein</fullName>
    </submittedName>
</protein>
<dbReference type="AlphaFoldDB" id="A0A5C6D7Q9"/>